<dbReference type="STRING" id="582475.ACZ11_09860"/>
<dbReference type="EMBL" id="PHQY01000321">
    <property type="protein sequence ID" value="PJO45166.1"/>
    <property type="molecule type" value="Genomic_DNA"/>
</dbReference>
<comment type="caution">
    <text evidence="1">The sequence shown here is derived from an EMBL/GenBank/DDBJ whole genome shotgun (WGS) entry which is preliminary data.</text>
</comment>
<name>A0A2M9QAR3_9BACI</name>
<gene>
    <name evidence="1" type="ORF">CWD94_03835</name>
</gene>
<protein>
    <recommendedName>
        <fullName evidence="3">Glycolipid-binding domain-containing protein</fullName>
    </recommendedName>
</protein>
<dbReference type="Pfam" id="PF06475">
    <property type="entry name" value="Glycolipid_bind"/>
    <property type="match status" value="1"/>
</dbReference>
<dbReference type="InterPro" id="IPR009467">
    <property type="entry name" value="Glycolipid-bd_prot_put"/>
</dbReference>
<dbReference type="AlphaFoldDB" id="A0A2M9QAR3"/>
<proteinExistence type="predicted"/>
<dbReference type="SUPFAM" id="SSF159275">
    <property type="entry name" value="PA1994-like"/>
    <property type="match status" value="1"/>
</dbReference>
<organism evidence="1 2">
    <name type="scientific">Lysinibacillus xylanilyticus</name>
    <dbReference type="NCBI Taxonomy" id="582475"/>
    <lineage>
        <taxon>Bacteria</taxon>
        <taxon>Bacillati</taxon>
        <taxon>Bacillota</taxon>
        <taxon>Bacilli</taxon>
        <taxon>Bacillales</taxon>
        <taxon>Bacillaceae</taxon>
        <taxon>Lysinibacillus</taxon>
    </lineage>
</organism>
<sequence>MGVWFRGEFILLKIGEKILNQKLVWKNEELFGCEYFSITKEEKNFSAKGTIIYVEGDESNAHIVEYKVDLDTNWFTKKLTIIVDEHNILNLMSDGMGNWFKNDGQVIDKLKGAIDIDISATPFSNSLPINRLDWVLNQEGHFEMVYISIPSLEVKKVPQSYKYINNNGNLRYFKYRCYDYETTICVDEQGLILDYPNVFRRVK</sequence>
<accession>A0A2M9QAR3</accession>
<dbReference type="Proteomes" id="UP000232101">
    <property type="component" value="Unassembled WGS sequence"/>
</dbReference>
<evidence type="ECO:0008006" key="3">
    <source>
        <dbReference type="Google" id="ProtNLM"/>
    </source>
</evidence>
<reference evidence="1 2" key="1">
    <citation type="submission" date="2017-11" db="EMBL/GenBank/DDBJ databases">
        <title>Bacterial isolate from king chilli rhizosphere.</title>
        <authorList>
            <person name="Takhelmayum P."/>
            <person name="Sarangthem I."/>
        </authorList>
    </citation>
    <scope>NUCLEOTIDE SEQUENCE [LARGE SCALE GENOMIC DNA]</scope>
    <source>
        <strain evidence="2">t26</strain>
    </source>
</reference>
<evidence type="ECO:0000313" key="2">
    <source>
        <dbReference type="Proteomes" id="UP000232101"/>
    </source>
</evidence>
<evidence type="ECO:0000313" key="1">
    <source>
        <dbReference type="EMBL" id="PJO45166.1"/>
    </source>
</evidence>